<proteinExistence type="predicted"/>
<dbReference type="EMBL" id="BK059109">
    <property type="protein sequence ID" value="DAE31732.1"/>
    <property type="molecule type" value="Genomic_DNA"/>
</dbReference>
<sequence>MSPFFLSISNPELLRTRVLISSYTLRPLPTPNEYSPFPCLALSWPHYKFK</sequence>
<name>A0A8S5RL70_9VIRU</name>
<evidence type="ECO:0000313" key="1">
    <source>
        <dbReference type="EMBL" id="DAE31732.1"/>
    </source>
</evidence>
<accession>A0A8S5RL70</accession>
<protein>
    <submittedName>
        <fullName evidence="1">Uncharacterized protein</fullName>
    </submittedName>
</protein>
<organism evidence="1">
    <name type="scientific">virus sp. ctBM815</name>
    <dbReference type="NCBI Taxonomy" id="2825806"/>
    <lineage>
        <taxon>Viruses</taxon>
    </lineage>
</organism>
<reference evidence="1" key="1">
    <citation type="journal article" date="2021" name="Proc. Natl. Acad. Sci. U.S.A.">
        <title>A Catalog of Tens of Thousands of Viruses from Human Metagenomes Reveals Hidden Associations with Chronic Diseases.</title>
        <authorList>
            <person name="Tisza M.J."/>
            <person name="Buck C.B."/>
        </authorList>
    </citation>
    <scope>NUCLEOTIDE SEQUENCE</scope>
    <source>
        <strain evidence="1">CtBM815</strain>
    </source>
</reference>